<dbReference type="AlphaFoldDB" id="O17257"/>
<feature type="transmembrane region" description="Helical" evidence="1">
    <location>
        <begin position="111"/>
        <end position="130"/>
    </location>
</feature>
<dbReference type="CTD" id="173492"/>
<dbReference type="EMBL" id="BX284602">
    <property type="protein sequence ID" value="CCD63503.1"/>
    <property type="molecule type" value="Genomic_DNA"/>
</dbReference>
<evidence type="ECO:0000313" key="4">
    <source>
        <dbReference type="WormBase" id="K02E7.11"/>
    </source>
</evidence>
<dbReference type="WormBase" id="K02E7.11">
    <property type="protein sequence ID" value="CE28409"/>
    <property type="gene ID" value="WBGene00019315"/>
</dbReference>
<dbReference type="PIR" id="T32394">
    <property type="entry name" value="T32394"/>
</dbReference>
<dbReference type="UCSC" id="K02E7.11">
    <property type="organism name" value="c. elegans"/>
</dbReference>
<dbReference type="OrthoDB" id="10441964at2759"/>
<dbReference type="GeneID" id="173492"/>
<sequence>MPENPENFGKFKIRCIIFLTLQVLISLFFLLGLAPVSLDFDIEFVHNAVRPILLVLVTINFLWFISSISALICVLQDQKRYLRFHIYFNSVITFIYFCKLIILLVSINMVTSILCIVCNFVNFCSVFYEIKLVSAY</sequence>
<accession>O17257</accession>
<dbReference type="InParanoid" id="O17257"/>
<evidence type="ECO:0000256" key="1">
    <source>
        <dbReference type="SAM" id="Phobius"/>
    </source>
</evidence>
<dbReference type="FunCoup" id="O17257">
    <property type="interactions" value="105"/>
</dbReference>
<proteinExistence type="predicted"/>
<dbReference type="OMA" id="YLRFHIC"/>
<feature type="transmembrane region" description="Helical" evidence="1">
    <location>
        <begin position="52"/>
        <end position="74"/>
    </location>
</feature>
<reference evidence="2 3" key="1">
    <citation type="journal article" date="1998" name="Science">
        <title>Genome sequence of the nematode C. elegans: a platform for investigating biology.</title>
        <authorList>
            <consortium name="The C. elegans sequencing consortium"/>
            <person name="Sulson J.E."/>
            <person name="Waterston R."/>
        </authorList>
    </citation>
    <scope>NUCLEOTIDE SEQUENCE [LARGE SCALE GENOMIC DNA]</scope>
    <source>
        <strain evidence="2 3">Bristol N2</strain>
    </source>
</reference>
<dbReference type="PaxDb" id="6239-K02E7.11"/>
<dbReference type="Proteomes" id="UP000001940">
    <property type="component" value="Chromosome II"/>
</dbReference>
<dbReference type="RefSeq" id="NP_493906.1">
    <property type="nucleotide sequence ID" value="NM_061505.3"/>
</dbReference>
<keyword evidence="3" id="KW-1185">Reference proteome</keyword>
<keyword evidence="1" id="KW-0472">Membrane</keyword>
<feature type="transmembrane region" description="Helical" evidence="1">
    <location>
        <begin position="86"/>
        <end position="105"/>
    </location>
</feature>
<name>O17257_CAEEL</name>
<dbReference type="Bgee" id="WBGene00019315">
    <property type="expression patterns" value="Expressed in adult organism and 4 other cell types or tissues"/>
</dbReference>
<keyword evidence="1" id="KW-1133">Transmembrane helix</keyword>
<protein>
    <submittedName>
        <fullName evidence="2">Uncharacterized protein</fullName>
    </submittedName>
</protein>
<dbReference type="KEGG" id="cel:CELE_K02E7.11"/>
<organism evidence="2 3">
    <name type="scientific">Caenorhabditis elegans</name>
    <dbReference type="NCBI Taxonomy" id="6239"/>
    <lineage>
        <taxon>Eukaryota</taxon>
        <taxon>Metazoa</taxon>
        <taxon>Ecdysozoa</taxon>
        <taxon>Nematoda</taxon>
        <taxon>Chromadorea</taxon>
        <taxon>Rhabditida</taxon>
        <taxon>Rhabditina</taxon>
        <taxon>Rhabditomorpha</taxon>
        <taxon>Rhabditoidea</taxon>
        <taxon>Rhabditidae</taxon>
        <taxon>Peloderinae</taxon>
        <taxon>Caenorhabditis</taxon>
    </lineage>
</organism>
<gene>
    <name evidence="2" type="ORF">CELE_K02E7.11</name>
    <name evidence="2 4" type="ORF">K02E7.11</name>
</gene>
<feature type="transmembrane region" description="Helical" evidence="1">
    <location>
        <begin position="12"/>
        <end position="32"/>
    </location>
</feature>
<evidence type="ECO:0000313" key="2">
    <source>
        <dbReference type="EMBL" id="CCD63503.1"/>
    </source>
</evidence>
<dbReference type="HOGENOM" id="CLU_1877291_0_0_1"/>
<dbReference type="eggNOG" id="ENOG502TK1Y">
    <property type="taxonomic scope" value="Eukaryota"/>
</dbReference>
<keyword evidence="1" id="KW-0812">Transmembrane</keyword>
<dbReference type="AGR" id="WB:WBGene00019315"/>
<evidence type="ECO:0000313" key="3">
    <source>
        <dbReference type="Proteomes" id="UP000001940"/>
    </source>
</evidence>